<gene>
    <name evidence="2" type="ORF">POM88_026772</name>
</gene>
<dbReference type="InterPro" id="IPR036047">
    <property type="entry name" value="F-box-like_dom_sf"/>
</dbReference>
<organism evidence="2 3">
    <name type="scientific">Heracleum sosnowskyi</name>
    <dbReference type="NCBI Taxonomy" id="360622"/>
    <lineage>
        <taxon>Eukaryota</taxon>
        <taxon>Viridiplantae</taxon>
        <taxon>Streptophyta</taxon>
        <taxon>Embryophyta</taxon>
        <taxon>Tracheophyta</taxon>
        <taxon>Spermatophyta</taxon>
        <taxon>Magnoliopsida</taxon>
        <taxon>eudicotyledons</taxon>
        <taxon>Gunneridae</taxon>
        <taxon>Pentapetalae</taxon>
        <taxon>asterids</taxon>
        <taxon>campanulids</taxon>
        <taxon>Apiales</taxon>
        <taxon>Apiaceae</taxon>
        <taxon>Apioideae</taxon>
        <taxon>apioid superclade</taxon>
        <taxon>Tordylieae</taxon>
        <taxon>Tordyliinae</taxon>
        <taxon>Heracleum</taxon>
    </lineage>
</organism>
<dbReference type="PANTHER" id="PTHR31672:SF13">
    <property type="entry name" value="F-BOX PROTEIN CPR30-LIKE"/>
    <property type="match status" value="1"/>
</dbReference>
<dbReference type="InterPro" id="IPR050796">
    <property type="entry name" value="SCF_F-box_component"/>
</dbReference>
<evidence type="ECO:0000259" key="1">
    <source>
        <dbReference type="SMART" id="SM00256"/>
    </source>
</evidence>
<dbReference type="NCBIfam" id="TIGR01640">
    <property type="entry name" value="F_box_assoc_1"/>
    <property type="match status" value="1"/>
</dbReference>
<dbReference type="InterPro" id="IPR017451">
    <property type="entry name" value="F-box-assoc_interact_dom"/>
</dbReference>
<dbReference type="Pfam" id="PF08268">
    <property type="entry name" value="FBA_3"/>
    <property type="match status" value="1"/>
</dbReference>
<evidence type="ECO:0000313" key="2">
    <source>
        <dbReference type="EMBL" id="KAK1380028.1"/>
    </source>
</evidence>
<dbReference type="Pfam" id="PF00646">
    <property type="entry name" value="F-box"/>
    <property type="match status" value="1"/>
</dbReference>
<name>A0AAD8MQE4_9APIA</name>
<dbReference type="AlphaFoldDB" id="A0AAD8MQE4"/>
<feature type="domain" description="F-box" evidence="1">
    <location>
        <begin position="28"/>
        <end position="68"/>
    </location>
</feature>
<dbReference type="Proteomes" id="UP001237642">
    <property type="component" value="Unassembled WGS sequence"/>
</dbReference>
<proteinExistence type="predicted"/>
<comment type="caution">
    <text evidence="2">The sequence shown here is derived from an EMBL/GenBank/DDBJ whole genome shotgun (WGS) entry which is preliminary data.</text>
</comment>
<dbReference type="SUPFAM" id="SSF81383">
    <property type="entry name" value="F-box domain"/>
    <property type="match status" value="1"/>
</dbReference>
<dbReference type="InterPro" id="IPR013187">
    <property type="entry name" value="F-box-assoc_dom_typ3"/>
</dbReference>
<dbReference type="PANTHER" id="PTHR31672">
    <property type="entry name" value="BNACNNG10540D PROTEIN"/>
    <property type="match status" value="1"/>
</dbReference>
<dbReference type="InterPro" id="IPR001810">
    <property type="entry name" value="F-box_dom"/>
</dbReference>
<reference evidence="2" key="1">
    <citation type="submission" date="2023-02" db="EMBL/GenBank/DDBJ databases">
        <title>Genome of toxic invasive species Heracleum sosnowskyi carries increased number of genes despite the absence of recent whole-genome duplications.</title>
        <authorList>
            <person name="Schelkunov M."/>
            <person name="Shtratnikova V."/>
            <person name="Makarenko M."/>
            <person name="Klepikova A."/>
            <person name="Omelchenko D."/>
            <person name="Novikova G."/>
            <person name="Obukhova E."/>
            <person name="Bogdanov V."/>
            <person name="Penin A."/>
            <person name="Logacheva M."/>
        </authorList>
    </citation>
    <scope>NUCLEOTIDE SEQUENCE</scope>
    <source>
        <strain evidence="2">Hsosn_3</strain>
        <tissue evidence="2">Leaf</tissue>
    </source>
</reference>
<dbReference type="CDD" id="cd22157">
    <property type="entry name" value="F-box_AtFBW1-like"/>
    <property type="match status" value="1"/>
</dbReference>
<dbReference type="Gene3D" id="1.20.1280.50">
    <property type="match status" value="1"/>
</dbReference>
<dbReference type="SMART" id="SM00256">
    <property type="entry name" value="FBOX"/>
    <property type="match status" value="1"/>
</dbReference>
<reference evidence="2" key="2">
    <citation type="submission" date="2023-05" db="EMBL/GenBank/DDBJ databases">
        <authorList>
            <person name="Schelkunov M.I."/>
        </authorList>
    </citation>
    <scope>NUCLEOTIDE SEQUENCE</scope>
    <source>
        <strain evidence="2">Hsosn_3</strain>
        <tissue evidence="2">Leaf</tissue>
    </source>
</reference>
<keyword evidence="3" id="KW-1185">Reference proteome</keyword>
<evidence type="ECO:0000313" key="3">
    <source>
        <dbReference type="Proteomes" id="UP001237642"/>
    </source>
</evidence>
<dbReference type="EMBL" id="JAUIZM010000006">
    <property type="protein sequence ID" value="KAK1380028.1"/>
    <property type="molecule type" value="Genomic_DNA"/>
</dbReference>
<protein>
    <submittedName>
        <fullName evidence="2">F-box domain-containing protein</fullName>
    </submittedName>
</protein>
<accession>A0AAD8MQE4</accession>
<sequence length="365" mass="42210">MDENNKKRKISKKKKKTSKAWEKVMSSFTDDLWIEIFLYLPFKSLLRFKSVSKSWLSIISNHRFAKSYLDTDAKDDNECPIVHHEIGDIEEEEDGPFSLFNLDLGDILKHLQFPYSQGCDCGIVSVSVDLSYWRAAKKKYDVYLWNPTTKHSKLIPPFTIEPNNDWTTLGFGFDHIDLDFKVVRVVFVRVVSTSAEVYSSNRNGWLKIESELIDTPASSSFLVFHGFLFAIGDTNSMMAFNLNKEVFIYGIKLPISNFDNDTSFIDITYFKDNIGVINSIVNEGVPIEFLKVLYSNSQCLLFEKDEDRFSYMWNNKVTTNIPTRPYLERGEIFKYTKSLFSLVGFKRIKWAASSPRLEDSSDSDE</sequence>